<proteinExistence type="predicted"/>
<protein>
    <submittedName>
        <fullName evidence="2">Uncharacterized protein</fullName>
    </submittedName>
</protein>
<evidence type="ECO:0000313" key="2">
    <source>
        <dbReference type="EMBL" id="QDV86038.1"/>
    </source>
</evidence>
<evidence type="ECO:0000256" key="1">
    <source>
        <dbReference type="SAM" id="Phobius"/>
    </source>
</evidence>
<evidence type="ECO:0000313" key="3">
    <source>
        <dbReference type="Proteomes" id="UP000318081"/>
    </source>
</evidence>
<keyword evidence="3" id="KW-1185">Reference proteome</keyword>
<sequence>MPEMPENLLSLALLSAGAFASLGLVALVTYMAFFQKH</sequence>
<keyword evidence="1" id="KW-1133">Transmembrane helix</keyword>
<keyword evidence="1" id="KW-0812">Transmembrane</keyword>
<gene>
    <name evidence="2" type="ORF">TBK1r_50550</name>
</gene>
<accession>A0ABX5XVH4</accession>
<reference evidence="2 3" key="1">
    <citation type="submission" date="2019-02" db="EMBL/GenBank/DDBJ databases">
        <title>Deep-cultivation of Planctomycetes and their phenomic and genomic characterization uncovers novel biology.</title>
        <authorList>
            <person name="Wiegand S."/>
            <person name="Jogler M."/>
            <person name="Boedeker C."/>
            <person name="Pinto D."/>
            <person name="Vollmers J."/>
            <person name="Rivas-Marin E."/>
            <person name="Kohn T."/>
            <person name="Peeters S.H."/>
            <person name="Heuer A."/>
            <person name="Rast P."/>
            <person name="Oberbeckmann S."/>
            <person name="Bunk B."/>
            <person name="Jeske O."/>
            <person name="Meyerdierks A."/>
            <person name="Storesund J.E."/>
            <person name="Kallscheuer N."/>
            <person name="Luecker S."/>
            <person name="Lage O.M."/>
            <person name="Pohl T."/>
            <person name="Merkel B.J."/>
            <person name="Hornburger P."/>
            <person name="Mueller R.-W."/>
            <person name="Bruemmer F."/>
            <person name="Labrenz M."/>
            <person name="Spormann A.M."/>
            <person name="Op den Camp H."/>
            <person name="Overmann J."/>
            <person name="Amann R."/>
            <person name="Jetten M.S.M."/>
            <person name="Mascher T."/>
            <person name="Medema M.H."/>
            <person name="Devos D.P."/>
            <person name="Kaster A.-K."/>
            <person name="Ovreas L."/>
            <person name="Rohde M."/>
            <person name="Galperin M.Y."/>
            <person name="Jogler C."/>
        </authorList>
    </citation>
    <scope>NUCLEOTIDE SEQUENCE [LARGE SCALE GENOMIC DNA]</scope>
    <source>
        <strain evidence="2 3">TBK1r</strain>
    </source>
</reference>
<dbReference type="EMBL" id="CP036432">
    <property type="protein sequence ID" value="QDV86038.1"/>
    <property type="molecule type" value="Genomic_DNA"/>
</dbReference>
<keyword evidence="1" id="KW-0472">Membrane</keyword>
<organism evidence="2 3">
    <name type="scientific">Stieleria magnilauensis</name>
    <dbReference type="NCBI Taxonomy" id="2527963"/>
    <lineage>
        <taxon>Bacteria</taxon>
        <taxon>Pseudomonadati</taxon>
        <taxon>Planctomycetota</taxon>
        <taxon>Planctomycetia</taxon>
        <taxon>Pirellulales</taxon>
        <taxon>Pirellulaceae</taxon>
        <taxon>Stieleria</taxon>
    </lineage>
</organism>
<dbReference type="Proteomes" id="UP000318081">
    <property type="component" value="Chromosome"/>
</dbReference>
<feature type="transmembrane region" description="Helical" evidence="1">
    <location>
        <begin position="12"/>
        <end position="33"/>
    </location>
</feature>
<name>A0ABX5XVH4_9BACT</name>